<dbReference type="EMBL" id="JACYCD010000336">
    <property type="protein sequence ID" value="KAF8696504.1"/>
    <property type="molecule type" value="Genomic_DNA"/>
</dbReference>
<protein>
    <submittedName>
        <fullName evidence="2">Uncharacterized protein</fullName>
    </submittedName>
</protein>
<sequence>MDLRSIFAAYQRVGQFLMAVLAHEVNAGRGAQIFEPYKSWSAIAAEFRFEFSQYVRQRSPFDGYRNVSSPLAYWKSLSHHHGAQILSYLAIKLFSVLANSMPDERTGSAFSKFNTPDRAKQNAETVISMTKVLQREQRKSESSKAAANLVSRGSRSCEEAETSDIDSASESRTVENAEGDFAVTQATSAENAGQVEDELDGTDVPVEWEHAAGLDETIEPVQPGPRDTFVVALQDGIDITAAKLLNLLSDELVEPSRPLHDASGSLPIPVRGPPIYATIDSF</sequence>
<feature type="compositionally biased region" description="Basic and acidic residues" evidence="1">
    <location>
        <begin position="133"/>
        <end position="142"/>
    </location>
</feature>
<evidence type="ECO:0000313" key="2">
    <source>
        <dbReference type="EMBL" id="KAF8696504.1"/>
    </source>
</evidence>
<accession>A0A8H7HK34</accession>
<dbReference type="AlphaFoldDB" id="A0A8H7HK34"/>
<name>A0A8H7HK34_9AGAM</name>
<evidence type="ECO:0000313" key="3">
    <source>
        <dbReference type="Proteomes" id="UP000602905"/>
    </source>
</evidence>
<proteinExistence type="predicted"/>
<evidence type="ECO:0000256" key="1">
    <source>
        <dbReference type="SAM" id="MobiDB-lite"/>
    </source>
</evidence>
<dbReference type="OrthoDB" id="3236755at2759"/>
<feature type="non-terminal residue" evidence="2">
    <location>
        <position position="282"/>
    </location>
</feature>
<feature type="region of interest" description="Disordered" evidence="1">
    <location>
        <begin position="133"/>
        <end position="175"/>
    </location>
</feature>
<organism evidence="2 3">
    <name type="scientific">Rhizoctonia solani</name>
    <dbReference type="NCBI Taxonomy" id="456999"/>
    <lineage>
        <taxon>Eukaryota</taxon>
        <taxon>Fungi</taxon>
        <taxon>Dikarya</taxon>
        <taxon>Basidiomycota</taxon>
        <taxon>Agaricomycotina</taxon>
        <taxon>Agaricomycetes</taxon>
        <taxon>Cantharellales</taxon>
        <taxon>Ceratobasidiaceae</taxon>
        <taxon>Rhizoctonia</taxon>
    </lineage>
</organism>
<gene>
    <name evidence="2" type="ORF">RHS03_07848</name>
</gene>
<reference evidence="2" key="1">
    <citation type="submission" date="2020-09" db="EMBL/GenBank/DDBJ databases">
        <title>Comparative genome analyses of four rice-infecting Rhizoctonia solani isolates reveal extensive enrichment of homogalacturonan modification genes.</title>
        <authorList>
            <person name="Lee D.-Y."/>
            <person name="Jeon J."/>
            <person name="Kim K.-T."/>
            <person name="Cheong K."/>
            <person name="Song H."/>
            <person name="Choi G."/>
            <person name="Ko J."/>
            <person name="Opiyo S.O."/>
            <person name="Zuo S."/>
            <person name="Madhav S."/>
            <person name="Lee Y.-H."/>
            <person name="Wang G.-L."/>
        </authorList>
    </citation>
    <scope>NUCLEOTIDE SEQUENCE</scope>
    <source>
        <strain evidence="2">AG1-IA WGL</strain>
    </source>
</reference>
<comment type="caution">
    <text evidence="2">The sequence shown here is derived from an EMBL/GenBank/DDBJ whole genome shotgun (WGS) entry which is preliminary data.</text>
</comment>
<dbReference type="InterPro" id="IPR012337">
    <property type="entry name" value="RNaseH-like_sf"/>
</dbReference>
<dbReference type="Proteomes" id="UP000602905">
    <property type="component" value="Unassembled WGS sequence"/>
</dbReference>
<dbReference type="SUPFAM" id="SSF53098">
    <property type="entry name" value="Ribonuclease H-like"/>
    <property type="match status" value="1"/>
</dbReference>